<protein>
    <recommendedName>
        <fullName evidence="1">Anaphase-promoting complex subunit 2</fullName>
    </recommendedName>
</protein>
<dbReference type="PANTHER" id="PTHR45957">
    <property type="entry name" value="ANAPHASE-PROMOTING COMPLEX SUBUNIT 2"/>
    <property type="match status" value="1"/>
</dbReference>
<dbReference type="PANTHER" id="PTHR45957:SF1">
    <property type="entry name" value="ANAPHASE-PROMOTING COMPLEX SUBUNIT 2"/>
    <property type="match status" value="1"/>
</dbReference>
<organism evidence="8 9">
    <name type="scientific">Coemansia erecta</name>
    <dbReference type="NCBI Taxonomy" id="147472"/>
    <lineage>
        <taxon>Eukaryota</taxon>
        <taxon>Fungi</taxon>
        <taxon>Fungi incertae sedis</taxon>
        <taxon>Zoopagomycota</taxon>
        <taxon>Kickxellomycotina</taxon>
        <taxon>Kickxellomycetes</taxon>
        <taxon>Kickxellales</taxon>
        <taxon>Kickxellaceae</taxon>
        <taxon>Coemansia</taxon>
    </lineage>
</organism>
<keyword evidence="3" id="KW-0498">Mitosis</keyword>
<dbReference type="Proteomes" id="UP001149813">
    <property type="component" value="Unassembled WGS sequence"/>
</dbReference>
<reference evidence="8" key="1">
    <citation type="submission" date="2022-07" db="EMBL/GenBank/DDBJ databases">
        <title>Phylogenomic reconstructions and comparative analyses of Kickxellomycotina fungi.</title>
        <authorList>
            <person name="Reynolds N.K."/>
            <person name="Stajich J.E."/>
            <person name="Barry K."/>
            <person name="Grigoriev I.V."/>
            <person name="Crous P."/>
            <person name="Smith M.E."/>
        </authorList>
    </citation>
    <scope>NUCLEOTIDE SEQUENCE</scope>
    <source>
        <strain evidence="8">NBRC 32514</strain>
    </source>
</reference>
<evidence type="ECO:0000313" key="8">
    <source>
        <dbReference type="EMBL" id="KAJ1721325.1"/>
    </source>
</evidence>
<accession>A0A9W7XYF4</accession>
<dbReference type="InterPro" id="IPR014786">
    <property type="entry name" value="ANAPC2_C"/>
</dbReference>
<evidence type="ECO:0000256" key="6">
    <source>
        <dbReference type="PROSITE-ProRule" id="PRU00330"/>
    </source>
</evidence>
<dbReference type="Pfam" id="PF25773">
    <property type="entry name" value="TPR_ANAPC2"/>
    <property type="match status" value="1"/>
</dbReference>
<dbReference type="GO" id="GO:0051301">
    <property type="term" value="P:cell division"/>
    <property type="evidence" value="ECO:0007669"/>
    <property type="project" value="UniProtKB-KW"/>
</dbReference>
<dbReference type="SUPFAM" id="SSF46785">
    <property type="entry name" value="Winged helix' DNA-binding domain"/>
    <property type="match status" value="1"/>
</dbReference>
<sequence>MTHTAAAYDMLGGRPLEDLRQLAQRIHATTAQPTTPAHELRAHLHARRPAAADGATAYERTADFLAELSSSRAKLAEQRGGAGGEVWRALAHEQMRGSSLLAAWVAESLALVAALGSRADALLAADTWAAGRLAAHRGATGAEYAPRDAEDALGAGEADNTRLLGVFVRGVRALDAMGSAAAWVAQGVAQGVSLFCTQEAAAAAAAKAGHPGTWDRPVLGPLVQRAQRAGATLDALLQTTAWVSSACMRGAQLALLEVRQLELFSLVVEYPASARALDDLRMCCAGQPGMLRATADRLQRDVCARLLHAGAATGDIVGFYAAAVGALGRVDRTGLVLWAVAGPIRRYLQGRSDAVACIVGELLDGALADGGPEGAAELSSAALLVEGEEEPEGTWHPRPRDAQGAGTAAADVAVQLLGVFDTDAYVRAFDGMLAGRLLRLAAYDASAEVRQVERMGGYLGARAVERSRVMLRDIAESRRLDGQISGATGLHATVVSRQFWPTAIATTTAAGAASAAAAAAREPSWTLPPEMERLAAQWAGAYEALRPARRLEWRHALGSVALEVEMLDGRTVRMRVRPIDAAVLVAIEEMGRVDARSIAEALECTDVPWVRTRLRAWVARGVLREPAVGVFEPADHRAAADDGGGALAETAAAAGEEEVHGEMEELEEHEPEVDAGVPDLSVHYNYIVGMLTNIGPLPLDRMHAMLAMFVPGDATTAEQLRAFLAVKLRDDDERLEMSGGMYRLRG</sequence>
<evidence type="ECO:0000259" key="7">
    <source>
        <dbReference type="PROSITE" id="PS50069"/>
    </source>
</evidence>
<dbReference type="GO" id="GO:0031625">
    <property type="term" value="F:ubiquitin protein ligase binding"/>
    <property type="evidence" value="ECO:0007669"/>
    <property type="project" value="InterPro"/>
</dbReference>
<name>A0A9W7XYF4_9FUNG</name>
<evidence type="ECO:0000256" key="3">
    <source>
        <dbReference type="ARBA" id="ARBA00022776"/>
    </source>
</evidence>
<comment type="similarity">
    <text evidence="6">Belongs to the cullin family.</text>
</comment>
<proteinExistence type="inferred from homology"/>
<keyword evidence="2" id="KW-0132">Cell division</keyword>
<dbReference type="EMBL" id="JANBOJ010000180">
    <property type="protein sequence ID" value="KAJ1721325.1"/>
    <property type="molecule type" value="Genomic_DNA"/>
</dbReference>
<dbReference type="GO" id="GO:0007091">
    <property type="term" value="P:metaphase/anaphase transition of mitotic cell cycle"/>
    <property type="evidence" value="ECO:0007669"/>
    <property type="project" value="TreeGrafter"/>
</dbReference>
<evidence type="ECO:0000256" key="1">
    <source>
        <dbReference type="ARBA" id="ARBA00016068"/>
    </source>
</evidence>
<dbReference type="InterPro" id="IPR036390">
    <property type="entry name" value="WH_DNA-bd_sf"/>
</dbReference>
<dbReference type="GO" id="GO:0006511">
    <property type="term" value="P:ubiquitin-dependent protein catabolic process"/>
    <property type="evidence" value="ECO:0007669"/>
    <property type="project" value="InterPro"/>
</dbReference>
<dbReference type="OrthoDB" id="5581181at2759"/>
<dbReference type="GO" id="GO:0005680">
    <property type="term" value="C:anaphase-promoting complex"/>
    <property type="evidence" value="ECO:0007669"/>
    <property type="project" value="TreeGrafter"/>
</dbReference>
<evidence type="ECO:0000313" key="9">
    <source>
        <dbReference type="Proteomes" id="UP001149813"/>
    </source>
</evidence>
<keyword evidence="4" id="KW-0833">Ubl conjugation pathway</keyword>
<dbReference type="InterPro" id="IPR057975">
    <property type="entry name" value="TPR_ANAPC2"/>
</dbReference>
<feature type="domain" description="Cullin family profile" evidence="7">
    <location>
        <begin position="421"/>
        <end position="608"/>
    </location>
</feature>
<comment type="caution">
    <text evidence="8">The sequence shown here is derived from an EMBL/GenBank/DDBJ whole genome shotgun (WGS) entry which is preliminary data.</text>
</comment>
<dbReference type="Gene3D" id="3.30.230.130">
    <property type="entry name" value="Cullin, Chain C, Domain 2"/>
    <property type="match status" value="1"/>
</dbReference>
<dbReference type="Gene3D" id="1.10.10.10">
    <property type="entry name" value="Winged helix-like DNA-binding domain superfamily/Winged helix DNA-binding domain"/>
    <property type="match status" value="1"/>
</dbReference>
<evidence type="ECO:0000256" key="5">
    <source>
        <dbReference type="ARBA" id="ARBA00023306"/>
    </source>
</evidence>
<dbReference type="InterPro" id="IPR036317">
    <property type="entry name" value="Cullin_homology_sf"/>
</dbReference>
<dbReference type="SUPFAM" id="SSF75632">
    <property type="entry name" value="Cullin homology domain"/>
    <property type="match status" value="1"/>
</dbReference>
<keyword evidence="5" id="KW-0131">Cell cycle</keyword>
<dbReference type="InterPro" id="IPR036388">
    <property type="entry name" value="WH-like_DNA-bd_sf"/>
</dbReference>
<dbReference type="GO" id="GO:0070979">
    <property type="term" value="P:protein K11-linked ubiquitination"/>
    <property type="evidence" value="ECO:0007669"/>
    <property type="project" value="TreeGrafter"/>
</dbReference>
<dbReference type="InterPro" id="IPR016158">
    <property type="entry name" value="Cullin_homology"/>
</dbReference>
<dbReference type="PROSITE" id="PS50069">
    <property type="entry name" value="CULLIN_2"/>
    <property type="match status" value="1"/>
</dbReference>
<evidence type="ECO:0000256" key="4">
    <source>
        <dbReference type="ARBA" id="ARBA00022786"/>
    </source>
</evidence>
<evidence type="ECO:0000256" key="2">
    <source>
        <dbReference type="ARBA" id="ARBA00022618"/>
    </source>
</evidence>
<gene>
    <name evidence="8" type="ORF">LPJ53_004149</name>
</gene>
<keyword evidence="9" id="KW-1185">Reference proteome</keyword>
<dbReference type="AlphaFoldDB" id="A0A9W7XYF4"/>
<dbReference type="Pfam" id="PF08672">
    <property type="entry name" value="ANAPC2"/>
    <property type="match status" value="1"/>
</dbReference>
<dbReference type="InterPro" id="IPR044554">
    <property type="entry name" value="ANAPC2"/>
</dbReference>
<dbReference type="SMART" id="SM01013">
    <property type="entry name" value="APC2"/>
    <property type="match status" value="1"/>
</dbReference>